<proteinExistence type="predicted"/>
<evidence type="ECO:0000256" key="1">
    <source>
        <dbReference type="SAM" id="MobiDB-lite"/>
    </source>
</evidence>
<organism evidence="2 3">
    <name type="scientific">Methylomonas paludis</name>
    <dbReference type="NCBI Taxonomy" id="1173101"/>
    <lineage>
        <taxon>Bacteria</taxon>
        <taxon>Pseudomonadati</taxon>
        <taxon>Pseudomonadota</taxon>
        <taxon>Gammaproteobacteria</taxon>
        <taxon>Methylococcales</taxon>
        <taxon>Methylococcaceae</taxon>
        <taxon>Methylomonas</taxon>
    </lineage>
</organism>
<feature type="compositionally biased region" description="Basic and acidic residues" evidence="1">
    <location>
        <begin position="1"/>
        <end position="19"/>
    </location>
</feature>
<accession>A0A975R806</accession>
<evidence type="ECO:0000313" key="3">
    <source>
        <dbReference type="Proteomes" id="UP000676649"/>
    </source>
</evidence>
<name>A0A975R806_9GAMM</name>
<reference evidence="2" key="1">
    <citation type="submission" date="2021-04" db="EMBL/GenBank/DDBJ databases">
        <title>Draft genome sequence data of methanotrophic Methylovulum sp. strain S1L and Methylomonas sp. strain S2AM isolated from boreal lake water columns.</title>
        <authorList>
            <person name="Rissanen A.J."/>
            <person name="Mangayil R."/>
            <person name="Svenning M.M."/>
            <person name="Khanongnuch R."/>
        </authorList>
    </citation>
    <scope>NUCLEOTIDE SEQUENCE</scope>
    <source>
        <strain evidence="2">S2AM</strain>
    </source>
</reference>
<dbReference type="Proteomes" id="UP000676649">
    <property type="component" value="Chromosome"/>
</dbReference>
<feature type="region of interest" description="Disordered" evidence="1">
    <location>
        <begin position="1"/>
        <end position="22"/>
    </location>
</feature>
<keyword evidence="3" id="KW-1185">Reference proteome</keyword>
<protein>
    <submittedName>
        <fullName evidence="2">Uncharacterized protein</fullName>
    </submittedName>
</protein>
<gene>
    <name evidence="2" type="ORF">KEF85_08410</name>
</gene>
<evidence type="ECO:0000313" key="2">
    <source>
        <dbReference type="EMBL" id="QWF69407.1"/>
    </source>
</evidence>
<dbReference type="EMBL" id="CP073754">
    <property type="protein sequence ID" value="QWF69407.1"/>
    <property type="molecule type" value="Genomic_DNA"/>
</dbReference>
<dbReference type="KEGG" id="mpad:KEF85_08410"/>
<dbReference type="RefSeq" id="WP_215579256.1">
    <property type="nucleotide sequence ID" value="NZ_CP073754.1"/>
</dbReference>
<dbReference type="AlphaFoldDB" id="A0A975R806"/>
<sequence>MNKLHLKDSAQEAKTKPVAEKTSNTWEVDATGKVLNYAGQFRAKIAELRENRQTAI</sequence>